<dbReference type="Pfam" id="PF00078">
    <property type="entry name" value="RVT_1"/>
    <property type="match status" value="1"/>
</dbReference>
<dbReference type="InterPro" id="IPR000477">
    <property type="entry name" value="RT_dom"/>
</dbReference>
<keyword evidence="3" id="KW-1185">Reference proteome</keyword>
<evidence type="ECO:0000313" key="3">
    <source>
        <dbReference type="Proteomes" id="UP000694389"/>
    </source>
</evidence>
<protein>
    <recommendedName>
        <fullName evidence="1">Reverse transcriptase domain-containing protein</fullName>
    </recommendedName>
</protein>
<dbReference type="AlphaFoldDB" id="A0A8C4ETH3"/>
<dbReference type="Ensembl" id="ENSDLAT00005025703.2">
    <property type="protein sequence ID" value="ENSDLAP00005024028.1"/>
    <property type="gene ID" value="ENSDLAG00005010995.2"/>
</dbReference>
<proteinExistence type="predicted"/>
<dbReference type="GeneTree" id="ENSGT01150000286909"/>
<dbReference type="Proteomes" id="UP000694389">
    <property type="component" value="Unassembled WGS sequence"/>
</dbReference>
<dbReference type="PANTHER" id="PTHR33332">
    <property type="entry name" value="REVERSE TRANSCRIPTASE DOMAIN-CONTAINING PROTEIN"/>
    <property type="match status" value="1"/>
</dbReference>
<evidence type="ECO:0000313" key="2">
    <source>
        <dbReference type="Ensembl" id="ENSDLAP00005024028.1"/>
    </source>
</evidence>
<reference evidence="2" key="1">
    <citation type="submission" date="2025-08" db="UniProtKB">
        <authorList>
            <consortium name="Ensembl"/>
        </authorList>
    </citation>
    <scope>IDENTIFICATION</scope>
</reference>
<reference evidence="2" key="2">
    <citation type="submission" date="2025-09" db="UniProtKB">
        <authorList>
            <consortium name="Ensembl"/>
        </authorList>
    </citation>
    <scope>IDENTIFICATION</scope>
</reference>
<organism evidence="2 3">
    <name type="scientific">Dicentrarchus labrax</name>
    <name type="common">European seabass</name>
    <name type="synonym">Morone labrax</name>
    <dbReference type="NCBI Taxonomy" id="13489"/>
    <lineage>
        <taxon>Eukaryota</taxon>
        <taxon>Metazoa</taxon>
        <taxon>Chordata</taxon>
        <taxon>Craniata</taxon>
        <taxon>Vertebrata</taxon>
        <taxon>Euteleostomi</taxon>
        <taxon>Actinopterygii</taxon>
        <taxon>Neopterygii</taxon>
        <taxon>Teleostei</taxon>
        <taxon>Neoteleostei</taxon>
        <taxon>Acanthomorphata</taxon>
        <taxon>Eupercaria</taxon>
        <taxon>Moronidae</taxon>
        <taxon>Dicentrarchus</taxon>
    </lineage>
</organism>
<evidence type="ECO:0000259" key="1">
    <source>
        <dbReference type="Pfam" id="PF00078"/>
    </source>
</evidence>
<accession>A0A8C4ETH3</accession>
<name>A0A8C4ETH3_DICLA</name>
<sequence length="172" mass="19493">VLENRVSTLPISYLKSQTYLRVLFICNTSFINHTILLSCLKSSLSITGTALSWLQSYLTDRQQFIHINNCTSSTTLLSQGIPQGSVLGALLFILYLLPLGNVIRHHGLNFHCYANDVQFYISTKSITSTTHSTLSNCLTDINSWMDTNFLNLTFTFMQPEQWDLNLYLSQSL</sequence>
<feature type="domain" description="Reverse transcriptase" evidence="1">
    <location>
        <begin position="44"/>
        <end position="151"/>
    </location>
</feature>